<evidence type="ECO:0000256" key="8">
    <source>
        <dbReference type="ARBA" id="ARBA00023133"/>
    </source>
</evidence>
<comment type="cofactor">
    <cofactor evidence="11">
        <name>FAD</name>
        <dbReference type="ChEBI" id="CHEBI:57692"/>
    </cofactor>
    <text evidence="11">Binds 1 FAD per subunit.</text>
</comment>
<protein>
    <recommendedName>
        <fullName evidence="4 11">Protoporphyrinogen oxidase</fullName>
        <ecNumber evidence="4 11">1.3.3.4</ecNumber>
    </recommendedName>
</protein>
<feature type="domain" description="Amine oxidase" evidence="13">
    <location>
        <begin position="469"/>
        <end position="594"/>
    </location>
</feature>
<evidence type="ECO:0000313" key="14">
    <source>
        <dbReference type="EMBL" id="KXT14265.1"/>
    </source>
</evidence>
<name>A0A139II46_9PEZI</name>
<evidence type="ECO:0000313" key="15">
    <source>
        <dbReference type="Proteomes" id="UP000073492"/>
    </source>
</evidence>
<dbReference type="GO" id="GO:0006782">
    <property type="term" value="P:protoporphyrinogen IX biosynthetic process"/>
    <property type="evidence" value="ECO:0007669"/>
    <property type="project" value="UniProtKB-UniRule"/>
</dbReference>
<dbReference type="Proteomes" id="UP000073492">
    <property type="component" value="Unassembled WGS sequence"/>
</dbReference>
<evidence type="ECO:0000256" key="2">
    <source>
        <dbReference type="ARBA" id="ARBA00005073"/>
    </source>
</evidence>
<reference evidence="14 15" key="1">
    <citation type="submission" date="2015-07" db="EMBL/GenBank/DDBJ databases">
        <title>Comparative genomics of the Sigatoka disease complex on banana suggests a link between parallel evolutionary changes in Pseudocercospora fijiensis and Pseudocercospora eumusae and increased virulence on the banana host.</title>
        <authorList>
            <person name="Chang T.-C."/>
            <person name="Salvucci A."/>
            <person name="Crous P.W."/>
            <person name="Stergiopoulos I."/>
        </authorList>
    </citation>
    <scope>NUCLEOTIDE SEQUENCE [LARGE SCALE GENOMIC DNA]</scope>
    <source>
        <strain evidence="14 15">CBS 116634</strain>
    </source>
</reference>
<evidence type="ECO:0000256" key="4">
    <source>
        <dbReference type="ARBA" id="ARBA00012867"/>
    </source>
</evidence>
<keyword evidence="9 11" id="KW-0627">Porphyrin biosynthesis</keyword>
<accession>A0A139II46</accession>
<comment type="similarity">
    <text evidence="3 11">Belongs to the protoporphyrinogen/coproporphyrinogen oxidase family. Protoporphyrinogen oxidase subfamily.</text>
</comment>
<dbReference type="NCBIfam" id="TIGR00562">
    <property type="entry name" value="proto_IX_ox"/>
    <property type="match status" value="1"/>
</dbReference>
<dbReference type="Gene3D" id="3.50.50.60">
    <property type="entry name" value="FAD/NAD(P)-binding domain"/>
    <property type="match status" value="1"/>
</dbReference>
<dbReference type="EMBL" id="LFZO01000087">
    <property type="protein sequence ID" value="KXT14265.1"/>
    <property type="molecule type" value="Genomic_DNA"/>
</dbReference>
<evidence type="ECO:0000256" key="10">
    <source>
        <dbReference type="ARBA" id="ARBA00047554"/>
    </source>
</evidence>
<dbReference type="InterPro" id="IPR050464">
    <property type="entry name" value="Zeta_carotene_desat/Oxidored"/>
</dbReference>
<dbReference type="PANTHER" id="PTHR42923">
    <property type="entry name" value="PROTOPORPHYRINOGEN OXIDASE"/>
    <property type="match status" value="1"/>
</dbReference>
<evidence type="ECO:0000256" key="1">
    <source>
        <dbReference type="ARBA" id="ARBA00002600"/>
    </source>
</evidence>
<dbReference type="InterPro" id="IPR002937">
    <property type="entry name" value="Amino_oxidase"/>
</dbReference>
<evidence type="ECO:0000256" key="9">
    <source>
        <dbReference type="ARBA" id="ARBA00023244"/>
    </source>
</evidence>
<evidence type="ECO:0000256" key="12">
    <source>
        <dbReference type="SAM" id="MobiDB-lite"/>
    </source>
</evidence>
<organism evidence="14 15">
    <name type="scientific">Pseudocercospora musae</name>
    <dbReference type="NCBI Taxonomy" id="113226"/>
    <lineage>
        <taxon>Eukaryota</taxon>
        <taxon>Fungi</taxon>
        <taxon>Dikarya</taxon>
        <taxon>Ascomycota</taxon>
        <taxon>Pezizomycotina</taxon>
        <taxon>Dothideomycetes</taxon>
        <taxon>Dothideomycetidae</taxon>
        <taxon>Mycosphaerellales</taxon>
        <taxon>Mycosphaerellaceae</taxon>
        <taxon>Pseudocercospora</taxon>
    </lineage>
</organism>
<evidence type="ECO:0000256" key="3">
    <source>
        <dbReference type="ARBA" id="ARBA00010551"/>
    </source>
</evidence>
<feature type="region of interest" description="Disordered" evidence="12">
    <location>
        <begin position="22"/>
        <end position="47"/>
    </location>
</feature>
<gene>
    <name evidence="14" type="ORF">AC579_1283</name>
</gene>
<comment type="subcellular location">
    <subcellularLocation>
        <location evidence="11">Mitochondrion inner membrane</location>
    </subcellularLocation>
</comment>
<keyword evidence="15" id="KW-1185">Reference proteome</keyword>
<dbReference type="InterPro" id="IPR004572">
    <property type="entry name" value="Protoporphyrinogen_oxidase"/>
</dbReference>
<keyword evidence="7 11" id="KW-0560">Oxidoreductase</keyword>
<dbReference type="GO" id="GO:0005743">
    <property type="term" value="C:mitochondrial inner membrane"/>
    <property type="evidence" value="ECO:0007669"/>
    <property type="project" value="UniProtKB-SubCell"/>
</dbReference>
<comment type="caution">
    <text evidence="14">The sequence shown here is derived from an EMBL/GenBank/DDBJ whole genome shotgun (WGS) entry which is preliminary data.</text>
</comment>
<dbReference type="STRING" id="113226.A0A139II46"/>
<dbReference type="Pfam" id="PF01593">
    <property type="entry name" value="Amino_oxidase"/>
    <property type="match status" value="2"/>
</dbReference>
<comment type="catalytic activity">
    <reaction evidence="10 11">
        <text>protoporphyrinogen IX + 3 O2 = protoporphyrin IX + 3 H2O2</text>
        <dbReference type="Rhea" id="RHEA:25576"/>
        <dbReference type="ChEBI" id="CHEBI:15379"/>
        <dbReference type="ChEBI" id="CHEBI:16240"/>
        <dbReference type="ChEBI" id="CHEBI:57306"/>
        <dbReference type="ChEBI" id="CHEBI:57307"/>
        <dbReference type="EC" id="1.3.3.4"/>
    </reaction>
</comment>
<sequence length="625" mass="69362">MRLSCSRSIAAAAAAAAASTRARARLPIPPSPPSPPSHHLVHRRDYSADSQAASHDVGVLGGGITGLASAYFLLRQHPNAKVTLYESKDRVGGWLESKRVPVKDGTVLFEGAARTLRPQSNGVLTARLMQELDLAKDAIFTQRTAPAASNRYVYYPDHLVRMPHPSFGLANNIWTLWTEPVFETAVWSGITEVWREGRDPSVQDESIGSFFSRRYSKTMVDRLLSAIMHGIYAGDVWKLSARSLFPKQFRDESLHGSILYGMIKARADGIEMTKREADFLQDMKGFAWDPLLKATVKDTSVFTFKDGIGMLPEAIYAWLFGSGRVEFKTGTHVDKVAQAEGNTGIVVTHGRSAESRTHSHVISALSPAHLNQVCGKSLVGCTATVTAMSVNLYFRTPNLHEPGFGYLIPSATPFEQNPERALGVVFDTAYSPSADDVDACNWHEFSGERMEMLKALRERGQQLVNVNDFAWYNMPNKPNAQDHVARRGTKLTVMFGGHWWDGWPAYPDEKEALCMARSVLERHLGIAEEPEAWQVNVQRDCIPQYHVGHEQKLKDAHNTIWREYKGRLRVAGNWMCGVGVNDCLRSAYEVAKKMNGDATGLEHVGEAPTVRWKASRRGQKAGDEG</sequence>
<dbReference type="PANTHER" id="PTHR42923:SF3">
    <property type="entry name" value="PROTOPORPHYRINOGEN OXIDASE"/>
    <property type="match status" value="1"/>
</dbReference>
<comment type="function">
    <text evidence="1 11">Catalyzes the 6-electron oxidation of protoporphyrinogen-IX to form protoporphyrin-IX.</text>
</comment>
<dbReference type="OrthoDB" id="438553at2759"/>
<evidence type="ECO:0000259" key="13">
    <source>
        <dbReference type="Pfam" id="PF01593"/>
    </source>
</evidence>
<proteinExistence type="inferred from homology"/>
<dbReference type="SUPFAM" id="SSF54373">
    <property type="entry name" value="FAD-linked reductases, C-terminal domain"/>
    <property type="match status" value="1"/>
</dbReference>
<dbReference type="InterPro" id="IPR036188">
    <property type="entry name" value="FAD/NAD-bd_sf"/>
</dbReference>
<keyword evidence="6 11" id="KW-0274">FAD</keyword>
<evidence type="ECO:0000256" key="6">
    <source>
        <dbReference type="ARBA" id="ARBA00022827"/>
    </source>
</evidence>
<keyword evidence="8 11" id="KW-0350">Heme biosynthesis</keyword>
<feature type="domain" description="Amine oxidase" evidence="13">
    <location>
        <begin position="64"/>
        <end position="371"/>
    </location>
</feature>
<dbReference type="UniPathway" id="UPA00251">
    <property type="reaction ID" value="UER00324"/>
</dbReference>
<comment type="pathway">
    <text evidence="2 11">Porphyrin-containing compound metabolism; protoporphyrin-IX biosynthesis; protoporphyrin-IX from protoporphyrinogen-IX: step 1/1.</text>
</comment>
<dbReference type="SUPFAM" id="SSF51905">
    <property type="entry name" value="FAD/NAD(P)-binding domain"/>
    <property type="match status" value="1"/>
</dbReference>
<dbReference type="EC" id="1.3.3.4" evidence="4 11"/>
<evidence type="ECO:0000256" key="5">
    <source>
        <dbReference type="ARBA" id="ARBA00022630"/>
    </source>
</evidence>
<dbReference type="GO" id="GO:0004729">
    <property type="term" value="F:oxygen-dependent protoporphyrinogen oxidase activity"/>
    <property type="evidence" value="ECO:0007669"/>
    <property type="project" value="UniProtKB-UniRule"/>
</dbReference>
<evidence type="ECO:0000256" key="7">
    <source>
        <dbReference type="ARBA" id="ARBA00023002"/>
    </source>
</evidence>
<feature type="compositionally biased region" description="Pro residues" evidence="12">
    <location>
        <begin position="27"/>
        <end position="36"/>
    </location>
</feature>
<dbReference type="AlphaFoldDB" id="A0A139II46"/>
<keyword evidence="5 11" id="KW-0285">Flavoprotein</keyword>
<evidence type="ECO:0000256" key="11">
    <source>
        <dbReference type="RuleBase" id="RU367069"/>
    </source>
</evidence>